<dbReference type="Gene3D" id="2.40.70.10">
    <property type="entry name" value="Acid Proteases"/>
    <property type="match status" value="1"/>
</dbReference>
<protein>
    <recommendedName>
        <fullName evidence="2">Peptidase A1 domain-containing protein</fullName>
    </recommendedName>
</protein>
<comment type="caution">
    <text evidence="3">The sequence shown here is derived from an EMBL/GenBank/DDBJ whole genome shotgun (WGS) entry which is preliminary data.</text>
</comment>
<dbReference type="GO" id="GO:0004190">
    <property type="term" value="F:aspartic-type endopeptidase activity"/>
    <property type="evidence" value="ECO:0007669"/>
    <property type="project" value="InterPro"/>
</dbReference>
<dbReference type="PROSITE" id="PS51767">
    <property type="entry name" value="PEPTIDASE_A1"/>
    <property type="match status" value="1"/>
</dbReference>
<dbReference type="Proteomes" id="UP001328107">
    <property type="component" value="Unassembled WGS sequence"/>
</dbReference>
<comment type="similarity">
    <text evidence="1">Belongs to the peptidase A1 family.</text>
</comment>
<dbReference type="AlphaFoldDB" id="A0AAN5CI79"/>
<dbReference type="PRINTS" id="PR00792">
    <property type="entry name" value="PEPSIN"/>
</dbReference>
<reference evidence="4" key="1">
    <citation type="submission" date="2022-10" db="EMBL/GenBank/DDBJ databases">
        <title>Genome assembly of Pristionchus species.</title>
        <authorList>
            <person name="Yoshida K."/>
            <person name="Sommer R.J."/>
        </authorList>
    </citation>
    <scope>NUCLEOTIDE SEQUENCE [LARGE SCALE GENOMIC DNA]</scope>
    <source>
        <strain evidence="4">RS5460</strain>
    </source>
</reference>
<feature type="non-terminal residue" evidence="3">
    <location>
        <position position="116"/>
    </location>
</feature>
<dbReference type="PANTHER" id="PTHR47966">
    <property type="entry name" value="BETA-SITE APP-CLEAVING ENZYME, ISOFORM A-RELATED"/>
    <property type="match status" value="1"/>
</dbReference>
<dbReference type="GO" id="GO:0005764">
    <property type="term" value="C:lysosome"/>
    <property type="evidence" value="ECO:0007669"/>
    <property type="project" value="TreeGrafter"/>
</dbReference>
<dbReference type="InterPro" id="IPR001461">
    <property type="entry name" value="Aspartic_peptidase_A1"/>
</dbReference>
<evidence type="ECO:0000256" key="1">
    <source>
        <dbReference type="ARBA" id="ARBA00007447"/>
    </source>
</evidence>
<evidence type="ECO:0000313" key="3">
    <source>
        <dbReference type="EMBL" id="GMR44900.1"/>
    </source>
</evidence>
<dbReference type="PANTHER" id="PTHR47966:SF45">
    <property type="entry name" value="PEPTIDASE A1 DOMAIN-CONTAINING PROTEIN"/>
    <property type="match status" value="1"/>
</dbReference>
<dbReference type="GO" id="GO:0006508">
    <property type="term" value="P:proteolysis"/>
    <property type="evidence" value="ECO:0007669"/>
    <property type="project" value="InterPro"/>
</dbReference>
<dbReference type="Pfam" id="PF00026">
    <property type="entry name" value="Asp"/>
    <property type="match status" value="1"/>
</dbReference>
<dbReference type="EMBL" id="BTRK01000004">
    <property type="protein sequence ID" value="GMR44900.1"/>
    <property type="molecule type" value="Genomic_DNA"/>
</dbReference>
<name>A0AAN5CI79_9BILA</name>
<proteinExistence type="inferred from homology"/>
<sequence length="116" mass="12821">MSIGPSSNSVGWQVISDTGTSLIGAPDYIVEQVAAYSQAHFEKAYGLYILPSCSTKILDLNLVIGSTTYTISSENLVFPFPLFSGPTWILGDPFIRQYCQIYDVGYYRMGFARSLQ</sequence>
<dbReference type="InterPro" id="IPR033121">
    <property type="entry name" value="PEPTIDASE_A1"/>
</dbReference>
<gene>
    <name evidence="3" type="ORF">PMAYCL1PPCAC_15095</name>
</gene>
<evidence type="ECO:0000259" key="2">
    <source>
        <dbReference type="PROSITE" id="PS51767"/>
    </source>
</evidence>
<dbReference type="InterPro" id="IPR021109">
    <property type="entry name" value="Peptidase_aspartic_dom_sf"/>
</dbReference>
<organism evidence="3 4">
    <name type="scientific">Pristionchus mayeri</name>
    <dbReference type="NCBI Taxonomy" id="1317129"/>
    <lineage>
        <taxon>Eukaryota</taxon>
        <taxon>Metazoa</taxon>
        <taxon>Ecdysozoa</taxon>
        <taxon>Nematoda</taxon>
        <taxon>Chromadorea</taxon>
        <taxon>Rhabditida</taxon>
        <taxon>Rhabditina</taxon>
        <taxon>Diplogasteromorpha</taxon>
        <taxon>Diplogasteroidea</taxon>
        <taxon>Neodiplogasteridae</taxon>
        <taxon>Pristionchus</taxon>
    </lineage>
</organism>
<evidence type="ECO:0000313" key="4">
    <source>
        <dbReference type="Proteomes" id="UP001328107"/>
    </source>
</evidence>
<accession>A0AAN5CI79</accession>
<dbReference type="SUPFAM" id="SSF50630">
    <property type="entry name" value="Acid proteases"/>
    <property type="match status" value="1"/>
</dbReference>
<feature type="domain" description="Peptidase A1" evidence="2">
    <location>
        <begin position="1"/>
        <end position="112"/>
    </location>
</feature>
<keyword evidence="4" id="KW-1185">Reference proteome</keyword>